<comment type="caution">
    <text evidence="2">The sequence shown here is derived from an EMBL/GenBank/DDBJ whole genome shotgun (WGS) entry which is preliminary data.</text>
</comment>
<dbReference type="AlphaFoldDB" id="A0A4V4H2M5"/>
<accession>A0A4V4H2M5</accession>
<feature type="region of interest" description="Disordered" evidence="1">
    <location>
        <begin position="1"/>
        <end position="42"/>
    </location>
</feature>
<feature type="region of interest" description="Disordered" evidence="1">
    <location>
        <begin position="84"/>
        <end position="157"/>
    </location>
</feature>
<evidence type="ECO:0000256" key="1">
    <source>
        <dbReference type="SAM" id="MobiDB-lite"/>
    </source>
</evidence>
<keyword evidence="3" id="KW-1185">Reference proteome</keyword>
<dbReference type="EMBL" id="PYDT01000011">
    <property type="protein sequence ID" value="THU44916.1"/>
    <property type="molecule type" value="Genomic_DNA"/>
</dbReference>
<evidence type="ECO:0000313" key="2">
    <source>
        <dbReference type="EMBL" id="THU44916.1"/>
    </source>
</evidence>
<feature type="compositionally biased region" description="Low complexity" evidence="1">
    <location>
        <begin position="101"/>
        <end position="110"/>
    </location>
</feature>
<organism evidence="2 3">
    <name type="scientific">Musa balbisiana</name>
    <name type="common">Banana</name>
    <dbReference type="NCBI Taxonomy" id="52838"/>
    <lineage>
        <taxon>Eukaryota</taxon>
        <taxon>Viridiplantae</taxon>
        <taxon>Streptophyta</taxon>
        <taxon>Embryophyta</taxon>
        <taxon>Tracheophyta</taxon>
        <taxon>Spermatophyta</taxon>
        <taxon>Magnoliopsida</taxon>
        <taxon>Liliopsida</taxon>
        <taxon>Zingiberales</taxon>
        <taxon>Musaceae</taxon>
        <taxon>Musa</taxon>
    </lineage>
</organism>
<name>A0A4V4H2M5_MUSBA</name>
<proteinExistence type="predicted"/>
<reference evidence="2 3" key="1">
    <citation type="journal article" date="2019" name="Nat. Plants">
        <title>Genome sequencing of Musa balbisiana reveals subgenome evolution and function divergence in polyploid bananas.</title>
        <authorList>
            <person name="Yao X."/>
        </authorList>
    </citation>
    <scope>NUCLEOTIDE SEQUENCE [LARGE SCALE GENOMIC DNA]</scope>
    <source>
        <strain evidence="3">cv. DH-PKW</strain>
        <tissue evidence="2">Leaves</tissue>
    </source>
</reference>
<gene>
    <name evidence="2" type="ORF">C4D60_Mb02t12420</name>
</gene>
<dbReference type="Proteomes" id="UP000317650">
    <property type="component" value="Chromosome 2"/>
</dbReference>
<evidence type="ECO:0000313" key="3">
    <source>
        <dbReference type="Proteomes" id="UP000317650"/>
    </source>
</evidence>
<protein>
    <submittedName>
        <fullName evidence="2">Uncharacterized protein</fullName>
    </submittedName>
</protein>
<sequence>MEEGEAMDTTGRMEYDRFHHLKSVRTKEREKKGVGNASDSGSIRRHVYGHVDIVPKSPRGNCYLLIPFHTRAYASVLVFTAHSPPQAPKAPTYRPPHDSTRSQTSPHSSSLLFLPIPRSVLPLSDPPRGAGAESVEPEPDMGLGGTRRGGKLGLLSA</sequence>